<keyword evidence="7" id="KW-1185">Reference proteome</keyword>
<dbReference type="PROSITE" id="PS00122">
    <property type="entry name" value="CARBOXYLESTERASE_B_1"/>
    <property type="match status" value="1"/>
</dbReference>
<gene>
    <name evidence="6" type="ORF">GLOTRDRAFT_48351</name>
</gene>
<keyword evidence="3 4" id="KW-0378">Hydrolase</keyword>
<dbReference type="HOGENOM" id="CLU_006586_10_7_1"/>
<evidence type="ECO:0000256" key="3">
    <source>
        <dbReference type="ARBA" id="ARBA00022801"/>
    </source>
</evidence>
<protein>
    <recommendedName>
        <fullName evidence="4">Carboxylic ester hydrolase</fullName>
        <ecNumber evidence="4">3.1.1.-</ecNumber>
    </recommendedName>
</protein>
<dbReference type="OMA" id="NFPFDHW"/>
<evidence type="ECO:0000259" key="5">
    <source>
        <dbReference type="Pfam" id="PF00135"/>
    </source>
</evidence>
<dbReference type="EMBL" id="KB469309">
    <property type="protein sequence ID" value="EPQ51909.1"/>
    <property type="molecule type" value="Genomic_DNA"/>
</dbReference>
<dbReference type="ESTHER" id="glota-s7rh56">
    <property type="family name" value="Fungal_carboxylesterase_lipase"/>
</dbReference>
<dbReference type="InterPro" id="IPR029058">
    <property type="entry name" value="AB_hydrolase_fold"/>
</dbReference>
<dbReference type="PANTHER" id="PTHR11559">
    <property type="entry name" value="CARBOXYLESTERASE"/>
    <property type="match status" value="1"/>
</dbReference>
<dbReference type="AlphaFoldDB" id="S7RH56"/>
<dbReference type="RefSeq" id="XP_007869597.1">
    <property type="nucleotide sequence ID" value="XM_007871406.1"/>
</dbReference>
<dbReference type="InterPro" id="IPR019826">
    <property type="entry name" value="Carboxylesterase_B_AS"/>
</dbReference>
<evidence type="ECO:0000256" key="4">
    <source>
        <dbReference type="RuleBase" id="RU361235"/>
    </source>
</evidence>
<dbReference type="InterPro" id="IPR050309">
    <property type="entry name" value="Type-B_Carboxylest/Lipase"/>
</dbReference>
<dbReference type="Pfam" id="PF00135">
    <property type="entry name" value="COesterase"/>
    <property type="match status" value="2"/>
</dbReference>
<feature type="chain" id="PRO_5005146572" description="Carboxylic ester hydrolase" evidence="4">
    <location>
        <begin position="28"/>
        <end position="547"/>
    </location>
</feature>
<evidence type="ECO:0000256" key="1">
    <source>
        <dbReference type="ARBA" id="ARBA00005964"/>
    </source>
</evidence>
<proteinExistence type="inferred from homology"/>
<sequence length="547" mass="59274">MRGSLEGIRLLTGVIVFACGIAAQSTAGDIVNTGYASYRGNVSYSNTVAYLGVPYAEPPLDELRFRAPVPLNTTRVAWEANGQVVDATRYPEFCIQGSTGAGDAGGAGSEDCLNLNIYAPYGATRGSNLPVLVYVHGGGYFYGSPSTTPFDQWINQYPYVVIVAVYYRLDSFGFLSHPDFRNGTLGDNNAGFRDQIQALRWINQYIDAFGGDPGKVTIDGQSAGGSSVELHLVANEGNQTLFSGAIAQSVYRTPVALPEETVPEFDFYANYAGCGSGGLAEQMACLRNTSIGTLARAQDAAHYNDTLRYHLFQPIVDGAIITDYPTRSILRGEFKNVPLIVGATSNETLADGPTIPAALKAYFPGLTEFDLEGLVSLYSASGYSSTDEQTRIATGEPSVRCARSIMGAALSVRNNTWTYRYNQRNPTQAANDTAVEHSAENWMMFQGTNLGFNGTSTFSPMTAVEQAFASELFAYWLSFVRSGNPNTYKLGRSPDWPQYSLTNRSRIVLQQDLHNRTTASGSYTEVESVAESLRCAFVAGKEDHMQA</sequence>
<evidence type="ECO:0000256" key="2">
    <source>
        <dbReference type="ARBA" id="ARBA00010515"/>
    </source>
</evidence>
<dbReference type="PROSITE" id="PS01173">
    <property type="entry name" value="LIPASE_GDXG_HIS"/>
    <property type="match status" value="1"/>
</dbReference>
<comment type="similarity">
    <text evidence="2">Belongs to the 'GDXG' lipolytic enzyme family.</text>
</comment>
<evidence type="ECO:0000313" key="7">
    <source>
        <dbReference type="Proteomes" id="UP000030669"/>
    </source>
</evidence>
<dbReference type="eggNOG" id="KOG4389">
    <property type="taxonomic scope" value="Eukaryota"/>
</dbReference>
<dbReference type="Gene3D" id="3.40.50.1820">
    <property type="entry name" value="alpha/beta hydrolase"/>
    <property type="match status" value="1"/>
</dbReference>
<accession>S7RH56</accession>
<feature type="domain" description="Carboxylesterase type B" evidence="5">
    <location>
        <begin position="30"/>
        <end position="350"/>
    </location>
</feature>
<dbReference type="SUPFAM" id="SSF53474">
    <property type="entry name" value="alpha/beta-Hydrolases"/>
    <property type="match status" value="1"/>
</dbReference>
<dbReference type="Proteomes" id="UP000030669">
    <property type="component" value="Unassembled WGS sequence"/>
</dbReference>
<dbReference type="GO" id="GO:0016787">
    <property type="term" value="F:hydrolase activity"/>
    <property type="evidence" value="ECO:0007669"/>
    <property type="project" value="UniProtKB-KW"/>
</dbReference>
<dbReference type="OrthoDB" id="408631at2759"/>
<dbReference type="GeneID" id="19306565"/>
<reference evidence="6 7" key="1">
    <citation type="journal article" date="2012" name="Science">
        <title>The Paleozoic origin of enzymatic lignin decomposition reconstructed from 31 fungal genomes.</title>
        <authorList>
            <person name="Floudas D."/>
            <person name="Binder M."/>
            <person name="Riley R."/>
            <person name="Barry K."/>
            <person name="Blanchette R.A."/>
            <person name="Henrissat B."/>
            <person name="Martinez A.T."/>
            <person name="Otillar R."/>
            <person name="Spatafora J.W."/>
            <person name="Yadav J.S."/>
            <person name="Aerts A."/>
            <person name="Benoit I."/>
            <person name="Boyd A."/>
            <person name="Carlson A."/>
            <person name="Copeland A."/>
            <person name="Coutinho P.M."/>
            <person name="de Vries R.P."/>
            <person name="Ferreira P."/>
            <person name="Findley K."/>
            <person name="Foster B."/>
            <person name="Gaskell J."/>
            <person name="Glotzer D."/>
            <person name="Gorecki P."/>
            <person name="Heitman J."/>
            <person name="Hesse C."/>
            <person name="Hori C."/>
            <person name="Igarashi K."/>
            <person name="Jurgens J.A."/>
            <person name="Kallen N."/>
            <person name="Kersten P."/>
            <person name="Kohler A."/>
            <person name="Kuees U."/>
            <person name="Kumar T.K.A."/>
            <person name="Kuo A."/>
            <person name="LaButti K."/>
            <person name="Larrondo L.F."/>
            <person name="Lindquist E."/>
            <person name="Ling A."/>
            <person name="Lombard V."/>
            <person name="Lucas S."/>
            <person name="Lundell T."/>
            <person name="Martin R."/>
            <person name="McLaughlin D.J."/>
            <person name="Morgenstern I."/>
            <person name="Morin E."/>
            <person name="Murat C."/>
            <person name="Nagy L.G."/>
            <person name="Nolan M."/>
            <person name="Ohm R.A."/>
            <person name="Patyshakuliyeva A."/>
            <person name="Rokas A."/>
            <person name="Ruiz-Duenas F.J."/>
            <person name="Sabat G."/>
            <person name="Salamov A."/>
            <person name="Samejima M."/>
            <person name="Schmutz J."/>
            <person name="Slot J.C."/>
            <person name="St John F."/>
            <person name="Stenlid J."/>
            <person name="Sun H."/>
            <person name="Sun S."/>
            <person name="Syed K."/>
            <person name="Tsang A."/>
            <person name="Wiebenga A."/>
            <person name="Young D."/>
            <person name="Pisabarro A."/>
            <person name="Eastwood D.C."/>
            <person name="Martin F."/>
            <person name="Cullen D."/>
            <person name="Grigoriev I.V."/>
            <person name="Hibbett D.S."/>
        </authorList>
    </citation>
    <scope>NUCLEOTIDE SEQUENCE [LARGE SCALE GENOMIC DNA]</scope>
    <source>
        <strain evidence="6 7">ATCC 11539</strain>
    </source>
</reference>
<organism evidence="6 7">
    <name type="scientific">Gloeophyllum trabeum (strain ATCC 11539 / FP-39264 / Madison 617)</name>
    <name type="common">Brown rot fungus</name>
    <dbReference type="NCBI Taxonomy" id="670483"/>
    <lineage>
        <taxon>Eukaryota</taxon>
        <taxon>Fungi</taxon>
        <taxon>Dikarya</taxon>
        <taxon>Basidiomycota</taxon>
        <taxon>Agaricomycotina</taxon>
        <taxon>Agaricomycetes</taxon>
        <taxon>Gloeophyllales</taxon>
        <taxon>Gloeophyllaceae</taxon>
        <taxon>Gloeophyllum</taxon>
    </lineage>
</organism>
<dbReference type="InterPro" id="IPR002168">
    <property type="entry name" value="Lipase_GDXG_HIS_AS"/>
</dbReference>
<keyword evidence="4" id="KW-0732">Signal</keyword>
<dbReference type="KEGG" id="gtr:GLOTRDRAFT_48351"/>
<feature type="signal peptide" evidence="4">
    <location>
        <begin position="1"/>
        <end position="27"/>
    </location>
</feature>
<feature type="domain" description="Carboxylesterase type B" evidence="5">
    <location>
        <begin position="395"/>
        <end position="516"/>
    </location>
</feature>
<evidence type="ECO:0000313" key="6">
    <source>
        <dbReference type="EMBL" id="EPQ51909.1"/>
    </source>
</evidence>
<comment type="similarity">
    <text evidence="1 4">Belongs to the type-B carboxylesterase/lipase family.</text>
</comment>
<name>S7RH56_GLOTA</name>
<dbReference type="EC" id="3.1.1.-" evidence="4"/>
<dbReference type="InterPro" id="IPR002018">
    <property type="entry name" value="CarbesteraseB"/>
</dbReference>